<protein>
    <submittedName>
        <fullName evidence="9">Uncharacterized protein</fullName>
    </submittedName>
</protein>
<dbReference type="Pfam" id="PF01130">
    <property type="entry name" value="CD36"/>
    <property type="match status" value="1"/>
</dbReference>
<dbReference type="GO" id="GO:0005886">
    <property type="term" value="C:plasma membrane"/>
    <property type="evidence" value="ECO:0007669"/>
    <property type="project" value="UniProtKB-SubCell"/>
</dbReference>
<dbReference type="GO" id="GO:0005737">
    <property type="term" value="C:cytoplasm"/>
    <property type="evidence" value="ECO:0007669"/>
    <property type="project" value="TreeGrafter"/>
</dbReference>
<proteinExistence type="inferred from homology"/>
<dbReference type="GO" id="GO:0005044">
    <property type="term" value="F:scavenger receptor activity"/>
    <property type="evidence" value="ECO:0007669"/>
    <property type="project" value="TreeGrafter"/>
</dbReference>
<evidence type="ECO:0000313" key="10">
    <source>
        <dbReference type="Proteomes" id="UP000708208"/>
    </source>
</evidence>
<evidence type="ECO:0000256" key="4">
    <source>
        <dbReference type="ARBA" id="ARBA00022692"/>
    </source>
</evidence>
<dbReference type="AlphaFoldDB" id="A0A8J2KQM3"/>
<keyword evidence="6 8" id="KW-0472">Membrane</keyword>
<evidence type="ECO:0000313" key="9">
    <source>
        <dbReference type="EMBL" id="CAG7817502.1"/>
    </source>
</evidence>
<organism evidence="9 10">
    <name type="scientific">Allacma fusca</name>
    <dbReference type="NCBI Taxonomy" id="39272"/>
    <lineage>
        <taxon>Eukaryota</taxon>
        <taxon>Metazoa</taxon>
        <taxon>Ecdysozoa</taxon>
        <taxon>Arthropoda</taxon>
        <taxon>Hexapoda</taxon>
        <taxon>Collembola</taxon>
        <taxon>Symphypleona</taxon>
        <taxon>Sminthuridae</taxon>
        <taxon>Allacma</taxon>
    </lineage>
</organism>
<dbReference type="InterPro" id="IPR002159">
    <property type="entry name" value="CD36_fam"/>
</dbReference>
<name>A0A8J2KQM3_9HEXA</name>
<dbReference type="PANTHER" id="PTHR11923:SF51">
    <property type="entry name" value="LYSOSOME MEMBRANE PROTEIN 2"/>
    <property type="match status" value="1"/>
</dbReference>
<reference evidence="9" key="1">
    <citation type="submission" date="2021-06" db="EMBL/GenBank/DDBJ databases">
        <authorList>
            <person name="Hodson N. C."/>
            <person name="Mongue J. A."/>
            <person name="Jaron S. K."/>
        </authorList>
    </citation>
    <scope>NUCLEOTIDE SEQUENCE</scope>
</reference>
<keyword evidence="7" id="KW-0325">Glycoprotein</keyword>
<dbReference type="PANTHER" id="PTHR11923">
    <property type="entry name" value="SCAVENGER RECEPTOR CLASS B TYPE-1 SR-B1"/>
    <property type="match status" value="1"/>
</dbReference>
<comment type="caution">
    <text evidence="9">The sequence shown here is derived from an EMBL/GenBank/DDBJ whole genome shotgun (WGS) entry which is preliminary data.</text>
</comment>
<keyword evidence="5 8" id="KW-1133">Transmembrane helix</keyword>
<evidence type="ECO:0000256" key="3">
    <source>
        <dbReference type="ARBA" id="ARBA00022475"/>
    </source>
</evidence>
<evidence type="ECO:0000256" key="7">
    <source>
        <dbReference type="ARBA" id="ARBA00023180"/>
    </source>
</evidence>
<dbReference type="EMBL" id="CAJVCH010396030">
    <property type="protein sequence ID" value="CAG7817502.1"/>
    <property type="molecule type" value="Genomic_DNA"/>
</dbReference>
<evidence type="ECO:0000256" key="8">
    <source>
        <dbReference type="SAM" id="Phobius"/>
    </source>
</evidence>
<comment type="similarity">
    <text evidence="2">Belongs to the CD36 family.</text>
</comment>
<keyword evidence="10" id="KW-1185">Reference proteome</keyword>
<dbReference type="Proteomes" id="UP000708208">
    <property type="component" value="Unassembled WGS sequence"/>
</dbReference>
<evidence type="ECO:0000256" key="1">
    <source>
        <dbReference type="ARBA" id="ARBA00004236"/>
    </source>
</evidence>
<gene>
    <name evidence="9" type="ORF">AFUS01_LOCUS28067</name>
</gene>
<keyword evidence="3" id="KW-1003">Cell membrane</keyword>
<evidence type="ECO:0000256" key="2">
    <source>
        <dbReference type="ARBA" id="ARBA00010532"/>
    </source>
</evidence>
<comment type="subcellular location">
    <subcellularLocation>
        <location evidence="1">Cell membrane</location>
    </subcellularLocation>
</comment>
<dbReference type="OrthoDB" id="195015at2759"/>
<feature type="transmembrane region" description="Helical" evidence="8">
    <location>
        <begin position="12"/>
        <end position="37"/>
    </location>
</feature>
<sequence>MKNRNPYKASILFAGPAFTVVAAALLGFCLLLFYVVIPAVIKALIIKETRLINGTDTWNKWTDVKVPILIKFYFFNVTNIEEADRGGKFQVREVGPYVWEEKRSKQIVAMDEEEDTVTYKEVVWYYFRPDLSIGSQEDTVNIVNIPFIVRFLQKY</sequence>
<evidence type="ECO:0000256" key="6">
    <source>
        <dbReference type="ARBA" id="ARBA00023136"/>
    </source>
</evidence>
<accession>A0A8J2KQM3</accession>
<evidence type="ECO:0000256" key="5">
    <source>
        <dbReference type="ARBA" id="ARBA00022989"/>
    </source>
</evidence>
<keyword evidence="4 8" id="KW-0812">Transmembrane</keyword>